<evidence type="ECO:0000313" key="3">
    <source>
        <dbReference type="EMBL" id="RJP56670.1"/>
    </source>
</evidence>
<dbReference type="PROSITE" id="PS00409">
    <property type="entry name" value="PROKAR_NTER_METHYL"/>
    <property type="match status" value="1"/>
</dbReference>
<dbReference type="Pfam" id="PF07963">
    <property type="entry name" value="N_methyl"/>
    <property type="match status" value="1"/>
</dbReference>
<dbReference type="InterPro" id="IPR045584">
    <property type="entry name" value="Pilin-like"/>
</dbReference>
<dbReference type="Pfam" id="PF07596">
    <property type="entry name" value="SBP_bac_10"/>
    <property type="match status" value="1"/>
</dbReference>
<feature type="domain" description="DUF1559" evidence="2">
    <location>
        <begin position="32"/>
        <end position="79"/>
    </location>
</feature>
<dbReference type="SUPFAM" id="SSF54523">
    <property type="entry name" value="Pili subunits"/>
    <property type="match status" value="1"/>
</dbReference>
<reference evidence="3 4" key="1">
    <citation type="journal article" date="2017" name="ISME J.">
        <title>Energy and carbon metabolisms in a deep terrestrial subsurface fluid microbial community.</title>
        <authorList>
            <person name="Momper L."/>
            <person name="Jungbluth S.P."/>
            <person name="Lee M.D."/>
            <person name="Amend J.P."/>
        </authorList>
    </citation>
    <scope>NUCLEOTIDE SEQUENCE [LARGE SCALE GENOMIC DNA]</scope>
    <source>
        <strain evidence="3">SURF_26</strain>
    </source>
</reference>
<dbReference type="InterPro" id="IPR011453">
    <property type="entry name" value="DUF1559"/>
</dbReference>
<evidence type="ECO:0000259" key="2">
    <source>
        <dbReference type="Pfam" id="PF07596"/>
    </source>
</evidence>
<dbReference type="InterPro" id="IPR012902">
    <property type="entry name" value="N_methyl_site"/>
</dbReference>
<sequence length="202" mass="21984">MKNKKGFTLIELLVVIAIIAILAGMLLPALNRARESARRIKCLNNVRQISVASHLYAADHREVFPSGNTVENWAVELFPEYTEDQNMFLCPSMNTQSSATVTDTSCDYAFVANLMESDPADSFMLCDEPVSVDATNGRVTYSETTSNHRSDGGNFGFVDGHVSWIATNAAGAAAGERYVDDQAPNDVFKESSFATANSVIID</sequence>
<keyword evidence="1" id="KW-1133">Transmembrane helix</keyword>
<accession>A0A3A4QRM8</accession>
<dbReference type="EMBL" id="QZJZ01000092">
    <property type="protein sequence ID" value="RJP56670.1"/>
    <property type="molecule type" value="Genomic_DNA"/>
</dbReference>
<dbReference type="PANTHER" id="PTHR30093">
    <property type="entry name" value="GENERAL SECRETION PATHWAY PROTEIN G"/>
    <property type="match status" value="1"/>
</dbReference>
<dbReference type="AlphaFoldDB" id="A0A3A4QRM8"/>
<keyword evidence="1" id="KW-0472">Membrane</keyword>
<organism evidence="3 4">
    <name type="scientific">Candidatus Auribacter fodinae</name>
    <dbReference type="NCBI Taxonomy" id="2093366"/>
    <lineage>
        <taxon>Bacteria</taxon>
        <taxon>Pseudomonadati</taxon>
        <taxon>Candidatus Auribacterota</taxon>
        <taxon>Candidatus Auribacteria</taxon>
        <taxon>Candidatus Auribacterales</taxon>
        <taxon>Candidatus Auribacteraceae</taxon>
        <taxon>Candidatus Auribacter</taxon>
    </lineage>
</organism>
<proteinExistence type="predicted"/>
<protein>
    <submittedName>
        <fullName evidence="3">Type II secretion system protein</fullName>
    </submittedName>
</protein>
<dbReference type="NCBIfam" id="TIGR02532">
    <property type="entry name" value="IV_pilin_GFxxxE"/>
    <property type="match status" value="1"/>
</dbReference>
<comment type="caution">
    <text evidence="3">The sequence shown here is derived from an EMBL/GenBank/DDBJ whole genome shotgun (WGS) entry which is preliminary data.</text>
</comment>
<keyword evidence="1" id="KW-0812">Transmembrane</keyword>
<evidence type="ECO:0000256" key="1">
    <source>
        <dbReference type="SAM" id="Phobius"/>
    </source>
</evidence>
<dbReference type="Proteomes" id="UP000266426">
    <property type="component" value="Unassembled WGS sequence"/>
</dbReference>
<gene>
    <name evidence="3" type="ORF">C4541_11730</name>
</gene>
<name>A0A3A4QRM8_9BACT</name>
<evidence type="ECO:0000313" key="4">
    <source>
        <dbReference type="Proteomes" id="UP000266426"/>
    </source>
</evidence>
<feature type="transmembrane region" description="Helical" evidence="1">
    <location>
        <begin position="6"/>
        <end position="30"/>
    </location>
</feature>
<dbReference type="Gene3D" id="3.30.700.10">
    <property type="entry name" value="Glycoprotein, Type 4 Pilin"/>
    <property type="match status" value="1"/>
</dbReference>